<sequence>MLTKYKNIMRMLKARLGYSGTEAYKEAVTFLQFCPTILPRVSKNQCSKETLGLSYKRTEAYKAAQ</sequence>
<keyword evidence="2" id="KW-1185">Reference proteome</keyword>
<gene>
    <name evidence="1" type="ORF">DEO72_LG2g2022</name>
</gene>
<organism evidence="1 2">
    <name type="scientific">Vigna unguiculata</name>
    <name type="common">Cowpea</name>
    <dbReference type="NCBI Taxonomy" id="3917"/>
    <lineage>
        <taxon>Eukaryota</taxon>
        <taxon>Viridiplantae</taxon>
        <taxon>Streptophyta</taxon>
        <taxon>Embryophyta</taxon>
        <taxon>Tracheophyta</taxon>
        <taxon>Spermatophyta</taxon>
        <taxon>Magnoliopsida</taxon>
        <taxon>eudicotyledons</taxon>
        <taxon>Gunneridae</taxon>
        <taxon>Pentapetalae</taxon>
        <taxon>rosids</taxon>
        <taxon>fabids</taxon>
        <taxon>Fabales</taxon>
        <taxon>Fabaceae</taxon>
        <taxon>Papilionoideae</taxon>
        <taxon>50 kb inversion clade</taxon>
        <taxon>NPAAA clade</taxon>
        <taxon>indigoferoid/millettioid clade</taxon>
        <taxon>Phaseoleae</taxon>
        <taxon>Vigna</taxon>
    </lineage>
</organism>
<dbReference type="AlphaFoldDB" id="A0A4D6KW56"/>
<protein>
    <submittedName>
        <fullName evidence="1">Uncharacterized protein</fullName>
    </submittedName>
</protein>
<reference evidence="1 2" key="1">
    <citation type="submission" date="2019-04" db="EMBL/GenBank/DDBJ databases">
        <title>An improved genome assembly and genetic linkage map for asparagus bean, Vigna unguiculata ssp. sesquipedialis.</title>
        <authorList>
            <person name="Xia Q."/>
            <person name="Zhang R."/>
            <person name="Dong Y."/>
        </authorList>
    </citation>
    <scope>NUCLEOTIDE SEQUENCE [LARGE SCALE GENOMIC DNA]</scope>
    <source>
        <tissue evidence="1">Leaf</tissue>
    </source>
</reference>
<dbReference type="Proteomes" id="UP000501690">
    <property type="component" value="Linkage Group LG2"/>
</dbReference>
<evidence type="ECO:0000313" key="1">
    <source>
        <dbReference type="EMBL" id="QCD81692.1"/>
    </source>
</evidence>
<name>A0A4D6KW56_VIGUN</name>
<proteinExistence type="predicted"/>
<accession>A0A4D6KW56</accession>
<evidence type="ECO:0000313" key="2">
    <source>
        <dbReference type="Proteomes" id="UP000501690"/>
    </source>
</evidence>
<dbReference type="EMBL" id="CP039346">
    <property type="protein sequence ID" value="QCD81692.1"/>
    <property type="molecule type" value="Genomic_DNA"/>
</dbReference>